<dbReference type="Proteomes" id="UP001140510">
    <property type="component" value="Unassembled WGS sequence"/>
</dbReference>
<reference evidence="2" key="1">
    <citation type="submission" date="2022-10" db="EMBL/GenBank/DDBJ databases">
        <title>Tapping the CABI collections for fungal endophytes: first genome assemblies for Collariella, Neodidymelliopsis, Ascochyta clinopodiicola, Didymella pomorum, Didymosphaeria variabile, Neocosmospora piperis and Neocucurbitaria cava.</title>
        <authorList>
            <person name="Hill R."/>
        </authorList>
    </citation>
    <scope>NUCLEOTIDE SEQUENCE</scope>
    <source>
        <strain evidence="2">IMI 355091</strain>
    </source>
</reference>
<proteinExistence type="predicted"/>
<evidence type="ECO:0000313" key="2">
    <source>
        <dbReference type="EMBL" id="KAJ4408337.1"/>
    </source>
</evidence>
<evidence type="ECO:0000256" key="1">
    <source>
        <dbReference type="SAM" id="MobiDB-lite"/>
    </source>
</evidence>
<name>A0A9W8ZKQ1_9PLEO</name>
<dbReference type="OrthoDB" id="3777131at2759"/>
<accession>A0A9W8ZKQ1</accession>
<keyword evidence="3" id="KW-1185">Reference proteome</keyword>
<comment type="caution">
    <text evidence="2">The sequence shown here is derived from an EMBL/GenBank/DDBJ whole genome shotgun (WGS) entry which is preliminary data.</text>
</comment>
<gene>
    <name evidence="2" type="ORF">N0V91_003341</name>
</gene>
<organism evidence="2 3">
    <name type="scientific">Didymella pomorum</name>
    <dbReference type="NCBI Taxonomy" id="749634"/>
    <lineage>
        <taxon>Eukaryota</taxon>
        <taxon>Fungi</taxon>
        <taxon>Dikarya</taxon>
        <taxon>Ascomycota</taxon>
        <taxon>Pezizomycotina</taxon>
        <taxon>Dothideomycetes</taxon>
        <taxon>Pleosporomycetidae</taxon>
        <taxon>Pleosporales</taxon>
        <taxon>Pleosporineae</taxon>
        <taxon>Didymellaceae</taxon>
        <taxon>Didymella</taxon>
    </lineage>
</organism>
<evidence type="ECO:0000313" key="3">
    <source>
        <dbReference type="Proteomes" id="UP001140510"/>
    </source>
</evidence>
<feature type="compositionally biased region" description="Low complexity" evidence="1">
    <location>
        <begin position="1"/>
        <end position="14"/>
    </location>
</feature>
<feature type="region of interest" description="Disordered" evidence="1">
    <location>
        <begin position="1"/>
        <end position="97"/>
    </location>
</feature>
<dbReference type="EMBL" id="JAPEVA010000016">
    <property type="protein sequence ID" value="KAJ4408337.1"/>
    <property type="molecule type" value="Genomic_DNA"/>
</dbReference>
<protein>
    <submittedName>
        <fullName evidence="2">Uncharacterized protein</fullName>
    </submittedName>
</protein>
<feature type="compositionally biased region" description="Polar residues" evidence="1">
    <location>
        <begin position="46"/>
        <end position="57"/>
    </location>
</feature>
<feature type="compositionally biased region" description="Polar residues" evidence="1">
    <location>
        <begin position="76"/>
        <end position="97"/>
    </location>
</feature>
<dbReference type="AlphaFoldDB" id="A0A9W8ZKQ1"/>
<sequence length="261" mass="28591">MATAYTPPRTPTARKSLPGSPSAISPNGTAAVSPTHLQKRKWQGGEQPQHQQHLSVPTTPPQVPDSLPHPAAKPMFNQQSSRQPNMQHIVQPSTHPAQQPLQATIPQQIFMATFKRNHTLMPVAPTTEPIGSRRVDAIAHGCWDVVFSKEALMTDITMKAAFYTPLKLRALARLNWLPSWWFLREMAVSLMKQQGWMIDDSERMGEWHEAVDWCKKAEMKCFGGGADAGAGAATQDVGLCATQIQELQAAAAAAATKQVES</sequence>
<feature type="compositionally biased region" description="Polar residues" evidence="1">
    <location>
        <begin position="22"/>
        <end position="36"/>
    </location>
</feature>